<dbReference type="Proteomes" id="UP001497535">
    <property type="component" value="Unassembled WGS sequence"/>
</dbReference>
<sequence>MANKSHYFYDRCILGFDVEEKKPLAFSLQTFTNYCVLFDTLSNQIAFAPKLVNLGYMEWNYCL</sequence>
<keyword evidence="2" id="KW-1185">Reference proteome</keyword>
<evidence type="ECO:0000313" key="2">
    <source>
        <dbReference type="Proteomes" id="UP001497535"/>
    </source>
</evidence>
<accession>A0ACB0Z5U9</accession>
<evidence type="ECO:0000313" key="1">
    <source>
        <dbReference type="EMBL" id="CAK5074342.1"/>
    </source>
</evidence>
<dbReference type="EMBL" id="CAVMJV010000026">
    <property type="protein sequence ID" value="CAK5074342.1"/>
    <property type="molecule type" value="Genomic_DNA"/>
</dbReference>
<name>A0ACB0Z5U9_MELEN</name>
<protein>
    <submittedName>
        <fullName evidence="1">Uncharacterized protein</fullName>
    </submittedName>
</protein>
<organism evidence="1 2">
    <name type="scientific">Meloidogyne enterolobii</name>
    <name type="common">Root-knot nematode worm</name>
    <name type="synonym">Meloidogyne mayaguensis</name>
    <dbReference type="NCBI Taxonomy" id="390850"/>
    <lineage>
        <taxon>Eukaryota</taxon>
        <taxon>Metazoa</taxon>
        <taxon>Ecdysozoa</taxon>
        <taxon>Nematoda</taxon>
        <taxon>Chromadorea</taxon>
        <taxon>Rhabditida</taxon>
        <taxon>Tylenchina</taxon>
        <taxon>Tylenchomorpha</taxon>
        <taxon>Tylenchoidea</taxon>
        <taxon>Meloidogynidae</taxon>
        <taxon>Meloidogyninae</taxon>
        <taxon>Meloidogyne</taxon>
    </lineage>
</organism>
<proteinExistence type="predicted"/>
<comment type="caution">
    <text evidence="1">The sequence shown here is derived from an EMBL/GenBank/DDBJ whole genome shotgun (WGS) entry which is preliminary data.</text>
</comment>
<gene>
    <name evidence="1" type="ORF">MENTE1834_LOCUS21084</name>
</gene>
<reference evidence="1" key="1">
    <citation type="submission" date="2023-11" db="EMBL/GenBank/DDBJ databases">
        <authorList>
            <person name="Poullet M."/>
        </authorList>
    </citation>
    <scope>NUCLEOTIDE SEQUENCE</scope>
    <source>
        <strain evidence="1">E1834</strain>
    </source>
</reference>